<reference evidence="2" key="1">
    <citation type="submission" date="2021-06" db="EMBL/GenBank/DDBJ databases">
        <title>Updating the genus Pseudomonas: Description of 43 new species and partition of the Pseudomonas putida group.</title>
        <authorList>
            <person name="Girard L."/>
            <person name="Lood C."/>
            <person name="Vandamme P."/>
            <person name="Rokni-Zadeh H."/>
            <person name="van Noort V."/>
            <person name="Hofte M."/>
            <person name="Lavigne R."/>
            <person name="De Mot R."/>
        </authorList>
    </citation>
    <scope>NUCLEOTIDE SEQUENCE</scope>
    <source>
        <strain evidence="2">CMR12a</strain>
    </source>
</reference>
<evidence type="ECO:0000256" key="1">
    <source>
        <dbReference type="SAM" id="Phobius"/>
    </source>
</evidence>
<dbReference type="Proteomes" id="UP000693952">
    <property type="component" value="Chromosome"/>
</dbReference>
<evidence type="ECO:0000313" key="2">
    <source>
        <dbReference type="EMBL" id="QXH38154.1"/>
    </source>
</evidence>
<accession>A0ABX8MJ11</accession>
<protein>
    <submittedName>
        <fullName evidence="2">DUF4307 domain-containing protein</fullName>
    </submittedName>
</protein>
<dbReference type="EMBL" id="CP077074">
    <property type="protein sequence ID" value="QXH38154.1"/>
    <property type="molecule type" value="Genomic_DNA"/>
</dbReference>
<sequence>MRPWLAWGIGLGVGTILLLLAWWGWHRGGLALMQLGMGAC</sequence>
<keyword evidence="1" id="KW-1133">Transmembrane helix</keyword>
<proteinExistence type="predicted"/>
<dbReference type="RefSeq" id="WP_217884148.1">
    <property type="nucleotide sequence ID" value="NZ_CP027706.1"/>
</dbReference>
<keyword evidence="3" id="KW-1185">Reference proteome</keyword>
<feature type="transmembrane region" description="Helical" evidence="1">
    <location>
        <begin position="6"/>
        <end position="25"/>
    </location>
</feature>
<keyword evidence="1" id="KW-0812">Transmembrane</keyword>
<evidence type="ECO:0000313" key="3">
    <source>
        <dbReference type="Proteomes" id="UP000693952"/>
    </source>
</evidence>
<organism evidence="2 3">
    <name type="scientific">Pseudomonas sessilinigenes</name>
    <dbReference type="NCBI Taxonomy" id="658629"/>
    <lineage>
        <taxon>Bacteria</taxon>
        <taxon>Pseudomonadati</taxon>
        <taxon>Pseudomonadota</taxon>
        <taxon>Gammaproteobacteria</taxon>
        <taxon>Pseudomonadales</taxon>
        <taxon>Pseudomonadaceae</taxon>
        <taxon>Pseudomonas</taxon>
    </lineage>
</organism>
<name>A0ABX8MJ11_9PSED</name>
<keyword evidence="1" id="KW-0472">Membrane</keyword>
<gene>
    <name evidence="2" type="ORF">KSS89_17890</name>
</gene>